<dbReference type="InterPro" id="IPR036515">
    <property type="entry name" value="Transposase_17_sf"/>
</dbReference>
<dbReference type="AlphaFoldDB" id="A0AAD1FDH3"/>
<dbReference type="GO" id="GO:0003677">
    <property type="term" value="F:DNA binding"/>
    <property type="evidence" value="ECO:0007669"/>
    <property type="project" value="InterPro"/>
</dbReference>
<organism evidence="1 2">
    <name type="scientific">Metapseudomonas furukawaii</name>
    <name type="common">Pseudomonas furukawaii</name>
    <dbReference type="NCBI Taxonomy" id="1149133"/>
    <lineage>
        <taxon>Bacteria</taxon>
        <taxon>Pseudomonadati</taxon>
        <taxon>Pseudomonadota</taxon>
        <taxon>Gammaproteobacteria</taxon>
        <taxon>Pseudomonadales</taxon>
        <taxon>Pseudomonadaceae</taxon>
        <taxon>Metapseudomonas</taxon>
    </lineage>
</organism>
<gene>
    <name evidence="1" type="ORF">KF707C_9070</name>
</gene>
<accession>A0AAD1FDH3</accession>
<name>A0AAD1FDH3_METFU</name>
<evidence type="ECO:0000313" key="1">
    <source>
        <dbReference type="EMBL" id="BAU72595.1"/>
    </source>
</evidence>
<dbReference type="SUPFAM" id="SSF143422">
    <property type="entry name" value="Transposase IS200-like"/>
    <property type="match status" value="1"/>
</dbReference>
<evidence type="ECO:0000313" key="2">
    <source>
        <dbReference type="Proteomes" id="UP000218554"/>
    </source>
</evidence>
<proteinExistence type="predicted"/>
<dbReference type="Gene3D" id="3.30.70.1290">
    <property type="entry name" value="Transposase IS200-like"/>
    <property type="match status" value="1"/>
</dbReference>
<reference evidence="1 2" key="2">
    <citation type="journal article" date="2017" name="Int. J. Syst. Evol. Microbiol.">
        <title>Pseudomonas furukawaii sp. nov., a polychlorinated biphenyl-degrading bacterium isolated from biphenyl-contaminated soil in Japan.</title>
        <authorList>
            <person name="Kimura N."/>
            <person name="Watanabe T."/>
            <person name="Suenaga H."/>
            <person name="Fujihara H."/>
            <person name="Futagami T."/>
            <person name="Goto M."/>
            <person name="Hanada S."/>
            <person name="Hirose J."/>
        </authorList>
    </citation>
    <scope>NUCLEOTIDE SEQUENCE [LARGE SCALE GENOMIC DNA]</scope>
    <source>
        <strain evidence="2">DSM 10086 / NBRC 110670 / KF707</strain>
    </source>
</reference>
<dbReference type="GO" id="GO:0004803">
    <property type="term" value="F:transposase activity"/>
    <property type="evidence" value="ECO:0007669"/>
    <property type="project" value="InterPro"/>
</dbReference>
<sequence length="68" mass="7937">MRYQGRNLRKGRISEPGRIYLLTTVTHERSPLFNCWDSACAVAREIHAMEESTALRTLTWVLMPDHLH</sequence>
<dbReference type="EMBL" id="AP014862">
    <property type="protein sequence ID" value="BAU72595.1"/>
    <property type="molecule type" value="Genomic_DNA"/>
</dbReference>
<protein>
    <recommendedName>
        <fullName evidence="3">Transposase</fullName>
    </recommendedName>
</protein>
<keyword evidence="2" id="KW-1185">Reference proteome</keyword>
<dbReference type="Proteomes" id="UP000218554">
    <property type="component" value="Chromosome"/>
</dbReference>
<dbReference type="GO" id="GO:0006313">
    <property type="term" value="P:DNA transposition"/>
    <property type="evidence" value="ECO:0007669"/>
    <property type="project" value="InterPro"/>
</dbReference>
<evidence type="ECO:0008006" key="3">
    <source>
        <dbReference type="Google" id="ProtNLM"/>
    </source>
</evidence>
<reference evidence="2" key="1">
    <citation type="submission" date="2015-05" db="EMBL/GenBank/DDBJ databases">
        <title>Draft genome sequencing of a biphenyl-degrading bacterium, Pseudomonas balearica KF707 (=NBRC110670).</title>
        <authorList>
            <person name="Kimura N."/>
            <person name="Hirose J."/>
            <person name="Watanabe T."/>
            <person name="Suenaga H."/>
            <person name="Fujihara H."/>
            <person name="Noguchi M."/>
            <person name="Hashimoto M."/>
            <person name="Shimodaira J."/>
            <person name="Tsuchikane K."/>
            <person name="Hosoyama A."/>
            <person name="Yamazoe A."/>
            <person name="Fujita N."/>
            <person name="Furukawa K."/>
        </authorList>
    </citation>
    <scope>NUCLEOTIDE SEQUENCE [LARGE SCALE GENOMIC DNA]</scope>
    <source>
        <strain evidence="2">DSM 10086 / NBRC 110670 / KF707</strain>
    </source>
</reference>
<dbReference type="KEGG" id="pfuw:KF707C_9070"/>